<keyword evidence="1" id="KW-0813">Transport</keyword>
<dbReference type="InterPro" id="IPR003439">
    <property type="entry name" value="ABC_transporter-like_ATP-bd"/>
</dbReference>
<dbReference type="SMART" id="SM00382">
    <property type="entry name" value="AAA"/>
    <property type="match status" value="1"/>
</dbReference>
<sequence length="272" mass="29181">MAVELRSKTPVDHEPEYALQLAGVTKTFSGFFALKDVSLTVRPGEIQAIIGPNGAGKSTLFASVAAEIAVDGGSVAILGHATSKKDPSSLVQLGLSRAFQVARIYPSMTVFENIMIAVLGIERLRPTSLGRRVGTFFAPRRLLSARVVQAATETGLEDVLSYRAGAISHGDKKRLELAMALCMEPKVLLLDEPTAGMSPEETESTVALLKKLHNDRRLTMLITEHDLSVVYALSDRIAVLNRGAIIANGLPDEIRRNSEVARVYMGGGGVKS</sequence>
<gene>
    <name evidence="5" type="ORF">GB882_03060</name>
</gene>
<keyword evidence="3 5" id="KW-0067">ATP-binding</keyword>
<evidence type="ECO:0000259" key="4">
    <source>
        <dbReference type="PROSITE" id="PS50893"/>
    </source>
</evidence>
<dbReference type="CDD" id="cd03219">
    <property type="entry name" value="ABC_Mj1267_LivG_branched"/>
    <property type="match status" value="1"/>
</dbReference>
<dbReference type="InterPro" id="IPR017871">
    <property type="entry name" value="ABC_transporter-like_CS"/>
</dbReference>
<dbReference type="Proteomes" id="UP000429644">
    <property type="component" value="Unassembled WGS sequence"/>
</dbReference>
<dbReference type="GO" id="GO:0005524">
    <property type="term" value="F:ATP binding"/>
    <property type="evidence" value="ECO:0007669"/>
    <property type="project" value="UniProtKB-KW"/>
</dbReference>
<dbReference type="AlphaFoldDB" id="A0A7J9USP3"/>
<dbReference type="Pfam" id="PF00005">
    <property type="entry name" value="ABC_tran"/>
    <property type="match status" value="1"/>
</dbReference>
<organism evidence="5 6">
    <name type="scientific">Georgenia ruanii</name>
    <dbReference type="NCBI Taxonomy" id="348442"/>
    <lineage>
        <taxon>Bacteria</taxon>
        <taxon>Bacillati</taxon>
        <taxon>Actinomycetota</taxon>
        <taxon>Actinomycetes</taxon>
        <taxon>Micrococcales</taxon>
        <taxon>Bogoriellaceae</taxon>
        <taxon>Georgenia</taxon>
    </lineage>
</organism>
<proteinExistence type="predicted"/>
<accession>A0A7J9USP3</accession>
<dbReference type="InterPro" id="IPR027417">
    <property type="entry name" value="P-loop_NTPase"/>
</dbReference>
<dbReference type="InterPro" id="IPR051120">
    <property type="entry name" value="ABC_AA/LPS_Transport"/>
</dbReference>
<dbReference type="SUPFAM" id="SSF52540">
    <property type="entry name" value="P-loop containing nucleoside triphosphate hydrolases"/>
    <property type="match status" value="1"/>
</dbReference>
<dbReference type="GO" id="GO:0016887">
    <property type="term" value="F:ATP hydrolysis activity"/>
    <property type="evidence" value="ECO:0007669"/>
    <property type="project" value="InterPro"/>
</dbReference>
<dbReference type="InterPro" id="IPR003593">
    <property type="entry name" value="AAA+_ATPase"/>
</dbReference>
<dbReference type="EMBL" id="WHPD01000669">
    <property type="protein sequence ID" value="MPV87635.1"/>
    <property type="molecule type" value="Genomic_DNA"/>
</dbReference>
<dbReference type="PANTHER" id="PTHR45772">
    <property type="entry name" value="CONSERVED COMPONENT OF ABC TRANSPORTER FOR NATURAL AMINO ACIDS-RELATED"/>
    <property type="match status" value="1"/>
</dbReference>
<feature type="domain" description="ABC transporter" evidence="4">
    <location>
        <begin position="19"/>
        <end position="267"/>
    </location>
</feature>
<dbReference type="PANTHER" id="PTHR45772:SF9">
    <property type="entry name" value="CONSERVED COMPONENT OF ABC TRANSPORTER FOR NATURAL AMINO ACIDS"/>
    <property type="match status" value="1"/>
</dbReference>
<evidence type="ECO:0000256" key="1">
    <source>
        <dbReference type="ARBA" id="ARBA00022448"/>
    </source>
</evidence>
<reference evidence="5 6" key="1">
    <citation type="submission" date="2019-10" db="EMBL/GenBank/DDBJ databases">
        <title>Georgenia wutianyii sp. nov. and Georgenia yuyongxinii sp. nov. isolated from plateau pika (Ochotona curzoniae) in the Qinghai-Tibet plateau of China.</title>
        <authorList>
            <person name="Tian Z."/>
        </authorList>
    </citation>
    <scope>NUCLEOTIDE SEQUENCE [LARGE SCALE GENOMIC DNA]</scope>
    <source>
        <strain evidence="5 6">JCM 15130</strain>
    </source>
</reference>
<dbReference type="PROSITE" id="PS50893">
    <property type="entry name" value="ABC_TRANSPORTER_2"/>
    <property type="match status" value="1"/>
</dbReference>
<keyword evidence="2" id="KW-0547">Nucleotide-binding</keyword>
<protein>
    <submittedName>
        <fullName evidence="5">ATP-binding cassette domain-containing protein</fullName>
    </submittedName>
</protein>
<dbReference type="PROSITE" id="PS00211">
    <property type="entry name" value="ABC_TRANSPORTER_1"/>
    <property type="match status" value="1"/>
</dbReference>
<evidence type="ECO:0000313" key="5">
    <source>
        <dbReference type="EMBL" id="MPV87635.1"/>
    </source>
</evidence>
<dbReference type="RefSeq" id="WP_193314341.1">
    <property type="nucleotide sequence ID" value="NZ_BAAAOT010000004.1"/>
</dbReference>
<evidence type="ECO:0000256" key="3">
    <source>
        <dbReference type="ARBA" id="ARBA00022840"/>
    </source>
</evidence>
<evidence type="ECO:0000313" key="6">
    <source>
        <dbReference type="Proteomes" id="UP000429644"/>
    </source>
</evidence>
<evidence type="ECO:0000256" key="2">
    <source>
        <dbReference type="ARBA" id="ARBA00022741"/>
    </source>
</evidence>
<comment type="caution">
    <text evidence="5">The sequence shown here is derived from an EMBL/GenBank/DDBJ whole genome shotgun (WGS) entry which is preliminary data.</text>
</comment>
<dbReference type="Gene3D" id="3.40.50.300">
    <property type="entry name" value="P-loop containing nucleotide triphosphate hydrolases"/>
    <property type="match status" value="1"/>
</dbReference>
<dbReference type="GO" id="GO:0005886">
    <property type="term" value="C:plasma membrane"/>
    <property type="evidence" value="ECO:0007669"/>
    <property type="project" value="TreeGrafter"/>
</dbReference>
<keyword evidence="6" id="KW-1185">Reference proteome</keyword>
<name>A0A7J9USP3_9MICO</name>